<sequence length="80" mass="8508">MTDEIHDSTAAGTAKDNIPTMSNPMDNIHGNVEDISNKASGYKATISNPNTKPSTKKAAEEKLEQLGGEDAFMKNNGQGE</sequence>
<gene>
    <name evidence="2" type="ORF">IMSHALPRED_008412</name>
</gene>
<evidence type="ECO:0000313" key="3">
    <source>
        <dbReference type="Proteomes" id="UP000664534"/>
    </source>
</evidence>
<evidence type="ECO:0000313" key="2">
    <source>
        <dbReference type="EMBL" id="CAF9909583.1"/>
    </source>
</evidence>
<feature type="region of interest" description="Disordered" evidence="1">
    <location>
        <begin position="1"/>
        <end position="33"/>
    </location>
</feature>
<reference evidence="2" key="1">
    <citation type="submission" date="2021-03" db="EMBL/GenBank/DDBJ databases">
        <authorList>
            <person name="Tagirdzhanova G."/>
        </authorList>
    </citation>
    <scope>NUCLEOTIDE SEQUENCE</scope>
</reference>
<evidence type="ECO:0008006" key="4">
    <source>
        <dbReference type="Google" id="ProtNLM"/>
    </source>
</evidence>
<dbReference type="Proteomes" id="UP000664534">
    <property type="component" value="Unassembled WGS sequence"/>
</dbReference>
<dbReference type="EMBL" id="CAJPDT010000006">
    <property type="protein sequence ID" value="CAF9909583.1"/>
    <property type="molecule type" value="Genomic_DNA"/>
</dbReference>
<evidence type="ECO:0000256" key="1">
    <source>
        <dbReference type="SAM" id="MobiDB-lite"/>
    </source>
</evidence>
<accession>A0A8H3ESE4</accession>
<keyword evidence="3" id="KW-1185">Reference proteome</keyword>
<name>A0A8H3ESE4_9LECA</name>
<protein>
    <recommendedName>
        <fullName evidence="4">Conidiation-specific protein 6</fullName>
    </recommendedName>
</protein>
<proteinExistence type="predicted"/>
<dbReference type="InterPro" id="IPR018824">
    <property type="entry name" value="Conidiation-specific_6"/>
</dbReference>
<dbReference type="AlphaFoldDB" id="A0A8H3ESE4"/>
<dbReference type="OrthoDB" id="5419162at2759"/>
<dbReference type="Pfam" id="PF10346">
    <property type="entry name" value="Con-6"/>
    <property type="match status" value="1"/>
</dbReference>
<organism evidence="2 3">
    <name type="scientific">Imshaugia aleurites</name>
    <dbReference type="NCBI Taxonomy" id="172621"/>
    <lineage>
        <taxon>Eukaryota</taxon>
        <taxon>Fungi</taxon>
        <taxon>Dikarya</taxon>
        <taxon>Ascomycota</taxon>
        <taxon>Pezizomycotina</taxon>
        <taxon>Lecanoromycetes</taxon>
        <taxon>OSLEUM clade</taxon>
        <taxon>Lecanoromycetidae</taxon>
        <taxon>Lecanorales</taxon>
        <taxon>Lecanorineae</taxon>
        <taxon>Parmeliaceae</taxon>
        <taxon>Imshaugia</taxon>
    </lineage>
</organism>
<comment type="caution">
    <text evidence="2">The sequence shown here is derived from an EMBL/GenBank/DDBJ whole genome shotgun (WGS) entry which is preliminary data.</text>
</comment>